<reference evidence="5" key="3">
    <citation type="submission" date="2020-07" db="EMBL/GenBank/DDBJ databases">
        <authorList>
            <person name="Yang C."/>
        </authorList>
    </citation>
    <scope>NUCLEOTIDE SEQUENCE</scope>
    <source>
        <strain evidence="5">Cx-624</strain>
    </source>
</reference>
<feature type="signal peptide" evidence="2">
    <location>
        <begin position="1"/>
        <end position="19"/>
    </location>
</feature>
<evidence type="ECO:0000259" key="4">
    <source>
        <dbReference type="Pfam" id="PF23759"/>
    </source>
</evidence>
<feature type="domain" description="Secretion system C-terminal sorting" evidence="3">
    <location>
        <begin position="693"/>
        <end position="755"/>
    </location>
</feature>
<evidence type="ECO:0000256" key="1">
    <source>
        <dbReference type="ARBA" id="ARBA00022729"/>
    </source>
</evidence>
<dbReference type="InterPro" id="IPR036116">
    <property type="entry name" value="FN3_sf"/>
</dbReference>
<dbReference type="NCBIfam" id="TIGR04183">
    <property type="entry name" value="Por_Secre_tail"/>
    <property type="match status" value="1"/>
</dbReference>
<dbReference type="KEGG" id="cbau:H1R16_03525"/>
<dbReference type="InterPro" id="IPR056600">
    <property type="entry name" value="GBD_T9SS_assoc"/>
</dbReference>
<accession>A0A7D7QUK7</accession>
<protein>
    <submittedName>
        <fullName evidence="6">T9SS type A sorting domain-containing protein</fullName>
    </submittedName>
</protein>
<evidence type="ECO:0000259" key="3">
    <source>
        <dbReference type="Pfam" id="PF18962"/>
    </source>
</evidence>
<dbReference type="Proteomes" id="UP000539710">
    <property type="component" value="Unassembled WGS sequence"/>
</dbReference>
<reference evidence="8" key="2">
    <citation type="submission" date="2020-07" db="EMBL/GenBank/DDBJ databases">
        <title>Flavobacterium sp. xlx-214.</title>
        <authorList>
            <person name="Yang C."/>
        </authorList>
    </citation>
    <scope>NUCLEOTIDE SEQUENCE [LARGE SCALE GENOMIC DNA]</scope>
    <source>
        <strain evidence="8">CX-624</strain>
    </source>
</reference>
<reference evidence="6 7" key="1">
    <citation type="submission" date="2020-07" db="EMBL/GenBank/DDBJ databases">
        <title>Chryseobacterium sp.cx-624.</title>
        <authorList>
            <person name="Yang C."/>
        </authorList>
    </citation>
    <scope>NUCLEOTIDE SEQUENCE [LARGE SCALE GENOMIC DNA]</scope>
    <source>
        <strain evidence="6">Cx-624</strain>
        <strain evidence="7">cx-624</strain>
    </source>
</reference>
<evidence type="ECO:0000313" key="7">
    <source>
        <dbReference type="Proteomes" id="UP000515349"/>
    </source>
</evidence>
<dbReference type="Proteomes" id="UP000515349">
    <property type="component" value="Chromosome"/>
</dbReference>
<keyword evidence="8" id="KW-1185">Reference proteome</keyword>
<keyword evidence="1 2" id="KW-0732">Signal</keyword>
<proteinExistence type="predicted"/>
<dbReference type="Gene3D" id="2.60.40.10">
    <property type="entry name" value="Immunoglobulins"/>
    <property type="match status" value="1"/>
</dbReference>
<evidence type="ECO:0000313" key="6">
    <source>
        <dbReference type="EMBL" id="QMS99087.1"/>
    </source>
</evidence>
<dbReference type="EMBL" id="CP059472">
    <property type="protein sequence ID" value="QMS99087.1"/>
    <property type="molecule type" value="Genomic_DNA"/>
</dbReference>
<organism evidence="6 7">
    <name type="scientific">Marnyiella aurantia</name>
    <dbReference type="NCBI Taxonomy" id="2758037"/>
    <lineage>
        <taxon>Bacteria</taxon>
        <taxon>Pseudomonadati</taxon>
        <taxon>Bacteroidota</taxon>
        <taxon>Flavobacteriia</taxon>
        <taxon>Flavobacteriales</taxon>
        <taxon>Weeksellaceae</taxon>
        <taxon>Marnyiella</taxon>
    </lineage>
</organism>
<gene>
    <name evidence="6" type="ORF">H1R16_03525</name>
    <name evidence="5" type="ORF">H2507_09115</name>
</gene>
<dbReference type="Pfam" id="PF23759">
    <property type="entry name" value="GBD_T9SS_assoc"/>
    <property type="match status" value="3"/>
</dbReference>
<feature type="domain" description="T9SS-like galactose binding" evidence="4">
    <location>
        <begin position="257"/>
        <end position="389"/>
    </location>
</feature>
<evidence type="ECO:0000256" key="2">
    <source>
        <dbReference type="SAM" id="SignalP"/>
    </source>
</evidence>
<evidence type="ECO:0000313" key="8">
    <source>
        <dbReference type="Proteomes" id="UP000539710"/>
    </source>
</evidence>
<sequence length="762" mass="77353">MKKLFIILTIMLLSGVGLKAQNDCVTAVPIASLPFSSGTQTTCGKVNDYPAGSFCNASYGGGEDYVYSIAVTTAPVTLKFTMGGAATWKIVSVHSACPPTAANCLGSVASSTGVGEGFIHIPSNGTYYVYVDTWPAPACGEFTLDISVAPPAPNCATLAAPANGTVLTTNIPTLSWTPAAGGPVPTGYKVYLGTVNPPTTVAATVNFPATSYTPTVPLLYSTTYYWYVVPTEGGNDALGCNTTIWSFTTPAAPAAPANDNCTGAIMLTANAGSSCASAVAGTTLSATSSGVPLGTCTGTADDDVWYSFMATSATHNIVISNVASVGTTSSTSLYSQVFSGSCAGLTSLICDTSAATPTALVGLTIGTIYYVRVYNSNTGSTAYANTFNICVITPVVPPNDNCDAAVVLTPSASGTCATLTAGTTLGATSSGIAPAPCTGTADDDVWYSFVATNVTHLVNLSNVVSVGTGTNSTSLYLQAFSGACGTLTSILCDTSAASAAQLTGLTVGNTYYVRVYNSNGAGYANSFNICVTLPPSPPANDNCTSPVALTPGATFAQNALTTTSLGATTDGAPQSCQTSADNNVWYSVVVPASGSITIATGPVAGSPMTDTVLNVFSGTCGTLTPVTGGCNDDNLGDAFSTVNLTGQTAGSTLLISVLKWNGGSPQDGPFQISAYDGSLGTLDPAAEVKEVKVYPNPFTEFVHFADAKDLKSISVMDMSGRIVKTVSNPGRQISLGELKAGLYILKLDYKNGTSKSVKAIKK</sequence>
<feature type="domain" description="T9SS-like galactose binding" evidence="4">
    <location>
        <begin position="399"/>
        <end position="529"/>
    </location>
</feature>
<dbReference type="AlphaFoldDB" id="A0A7D7QUK7"/>
<dbReference type="RefSeq" id="WP_181887433.1">
    <property type="nucleotide sequence ID" value="NZ_CP059472.1"/>
</dbReference>
<dbReference type="InterPro" id="IPR013783">
    <property type="entry name" value="Ig-like_fold"/>
</dbReference>
<name>A0A7D7QUK7_9FLAO</name>
<dbReference type="EMBL" id="JACEUX010000003">
    <property type="protein sequence ID" value="MBA5247327.1"/>
    <property type="molecule type" value="Genomic_DNA"/>
</dbReference>
<feature type="chain" id="PRO_5044656333" evidence="2">
    <location>
        <begin position="20"/>
        <end position="762"/>
    </location>
</feature>
<feature type="domain" description="T9SS-like galactose binding" evidence="4">
    <location>
        <begin position="539"/>
        <end position="600"/>
    </location>
</feature>
<dbReference type="InterPro" id="IPR026444">
    <property type="entry name" value="Secre_tail"/>
</dbReference>
<dbReference type="SUPFAM" id="SSF49265">
    <property type="entry name" value="Fibronectin type III"/>
    <property type="match status" value="1"/>
</dbReference>
<evidence type="ECO:0000313" key="5">
    <source>
        <dbReference type="EMBL" id="MBA5247327.1"/>
    </source>
</evidence>
<dbReference type="Pfam" id="PF18962">
    <property type="entry name" value="Por_Secre_tail"/>
    <property type="match status" value="1"/>
</dbReference>